<name>A0AAD4Q7D2_9AGAM</name>
<proteinExistence type="predicted"/>
<dbReference type="EMBL" id="JAKELL010000286">
    <property type="protein sequence ID" value="KAH8977673.1"/>
    <property type="molecule type" value="Genomic_DNA"/>
</dbReference>
<feature type="domain" description="CHAT" evidence="1">
    <location>
        <begin position="59"/>
        <end position="142"/>
    </location>
</feature>
<accession>A0AAD4Q7D2</accession>
<reference evidence="3" key="1">
    <citation type="submission" date="2022-01" db="EMBL/GenBank/DDBJ databases">
        <title>Comparative genomics reveals a dynamic genome evolution in the ectomycorrhizal milk-cap (Lactarius) mushrooms.</title>
        <authorList>
            <consortium name="DOE Joint Genome Institute"/>
            <person name="Lebreton A."/>
            <person name="Tang N."/>
            <person name="Kuo A."/>
            <person name="LaButti K."/>
            <person name="Drula E."/>
            <person name="Barry K."/>
            <person name="Clum A."/>
            <person name="Lipzen A."/>
            <person name="Mousain D."/>
            <person name="Ng V."/>
            <person name="Wang R."/>
            <person name="Wang X."/>
            <person name="Dai Y."/>
            <person name="Henrissat B."/>
            <person name="Grigoriev I.V."/>
            <person name="Guerin-Laguette A."/>
            <person name="Yu F."/>
            <person name="Martin F.M."/>
        </authorList>
    </citation>
    <scope>NUCLEOTIDE SEQUENCE</scope>
    <source>
        <strain evidence="3">QP</strain>
    </source>
</reference>
<evidence type="ECO:0000313" key="2">
    <source>
        <dbReference type="EMBL" id="KAH8977673.1"/>
    </source>
</evidence>
<evidence type="ECO:0000313" key="3">
    <source>
        <dbReference type="EMBL" id="KAH8978181.1"/>
    </source>
</evidence>
<evidence type="ECO:0000313" key="4">
    <source>
        <dbReference type="Proteomes" id="UP001201163"/>
    </source>
</evidence>
<dbReference type="EMBL" id="JAKELL010000242">
    <property type="protein sequence ID" value="KAH8978181.1"/>
    <property type="molecule type" value="Genomic_DNA"/>
</dbReference>
<organism evidence="3 4">
    <name type="scientific">Lactarius akahatsu</name>
    <dbReference type="NCBI Taxonomy" id="416441"/>
    <lineage>
        <taxon>Eukaryota</taxon>
        <taxon>Fungi</taxon>
        <taxon>Dikarya</taxon>
        <taxon>Basidiomycota</taxon>
        <taxon>Agaricomycotina</taxon>
        <taxon>Agaricomycetes</taxon>
        <taxon>Russulales</taxon>
        <taxon>Russulaceae</taxon>
        <taxon>Lactarius</taxon>
    </lineage>
</organism>
<dbReference type="InterPro" id="IPR024983">
    <property type="entry name" value="CHAT_dom"/>
</dbReference>
<feature type="non-terminal residue" evidence="3">
    <location>
        <position position="1"/>
    </location>
</feature>
<comment type="caution">
    <text evidence="3">The sequence shown here is derived from an EMBL/GenBank/DDBJ whole genome shotgun (WGS) entry which is preliminary data.</text>
</comment>
<sequence>LSLHTMRPVPSDNNDGQYFSDLYITPYTPTLSALIGPAGPIHRARTDLTTETGKPFDASFELYGDQRLTLLDIIRSQLPGAEFVFLSACHTAELTDESVADEMLHFAVAMQYCGYRSVVGTMWAMADTDGQNLAENFLNRCSQVEGT</sequence>
<dbReference type="Proteomes" id="UP001201163">
    <property type="component" value="Unassembled WGS sequence"/>
</dbReference>
<evidence type="ECO:0000259" key="1">
    <source>
        <dbReference type="Pfam" id="PF12770"/>
    </source>
</evidence>
<dbReference type="AlphaFoldDB" id="A0AAD4Q7D2"/>
<protein>
    <recommendedName>
        <fullName evidence="1">CHAT domain-containing protein</fullName>
    </recommendedName>
</protein>
<dbReference type="Pfam" id="PF12770">
    <property type="entry name" value="CHAT"/>
    <property type="match status" value="1"/>
</dbReference>
<gene>
    <name evidence="3" type="ORF">EDB92DRAFT_1807695</name>
    <name evidence="2" type="ORF">EDB92DRAFT_1808369</name>
</gene>
<keyword evidence="4" id="KW-1185">Reference proteome</keyword>